<evidence type="ECO:0000256" key="3">
    <source>
        <dbReference type="SAM" id="SignalP"/>
    </source>
</evidence>
<proteinExistence type="inferred from homology"/>
<protein>
    <recommendedName>
        <fullName evidence="4">ACB domain-containing protein</fullName>
    </recommendedName>
</protein>
<keyword evidence="6" id="KW-1185">Reference proteome</keyword>
<dbReference type="InterPro" id="IPR035984">
    <property type="entry name" value="Acyl-CoA-binding_sf"/>
</dbReference>
<evidence type="ECO:0000256" key="1">
    <source>
        <dbReference type="ARBA" id="ARBA00005567"/>
    </source>
</evidence>
<comment type="similarity">
    <text evidence="1">Belongs to the ACBP family.</text>
</comment>
<dbReference type="Gramene" id="FCD_00006192-RA">
    <property type="protein sequence ID" value="FCD_00006192-RA:cds"/>
    <property type="gene ID" value="FCD_00006192"/>
</dbReference>
<feature type="domain" description="ACB" evidence="4">
    <location>
        <begin position="146"/>
        <end position="201"/>
    </location>
</feature>
<dbReference type="Gene3D" id="1.20.80.10">
    <property type="match status" value="1"/>
</dbReference>
<dbReference type="EMBL" id="BTGU01000004">
    <property type="protein sequence ID" value="GMN34417.1"/>
    <property type="molecule type" value="Genomic_DNA"/>
</dbReference>
<organism evidence="5 6">
    <name type="scientific">Ficus carica</name>
    <name type="common">Common fig</name>
    <dbReference type="NCBI Taxonomy" id="3494"/>
    <lineage>
        <taxon>Eukaryota</taxon>
        <taxon>Viridiplantae</taxon>
        <taxon>Streptophyta</taxon>
        <taxon>Embryophyta</taxon>
        <taxon>Tracheophyta</taxon>
        <taxon>Spermatophyta</taxon>
        <taxon>Magnoliopsida</taxon>
        <taxon>eudicotyledons</taxon>
        <taxon>Gunneridae</taxon>
        <taxon>Pentapetalae</taxon>
        <taxon>rosids</taxon>
        <taxon>fabids</taxon>
        <taxon>Rosales</taxon>
        <taxon>Moraceae</taxon>
        <taxon>Ficeae</taxon>
        <taxon>Ficus</taxon>
    </lineage>
</organism>
<dbReference type="GO" id="GO:0006631">
    <property type="term" value="P:fatty acid metabolic process"/>
    <property type="evidence" value="ECO:0007669"/>
    <property type="project" value="TreeGrafter"/>
</dbReference>
<evidence type="ECO:0000256" key="2">
    <source>
        <dbReference type="ARBA" id="ARBA00023121"/>
    </source>
</evidence>
<dbReference type="AlphaFoldDB" id="A0AA87ZH26"/>
<dbReference type="Proteomes" id="UP001187192">
    <property type="component" value="Unassembled WGS sequence"/>
</dbReference>
<reference evidence="5" key="1">
    <citation type="submission" date="2023-07" db="EMBL/GenBank/DDBJ databases">
        <title>draft genome sequence of fig (Ficus carica).</title>
        <authorList>
            <person name="Takahashi T."/>
            <person name="Nishimura K."/>
        </authorList>
    </citation>
    <scope>NUCLEOTIDE SEQUENCE</scope>
</reference>
<dbReference type="GO" id="GO:0000062">
    <property type="term" value="F:fatty-acyl-CoA binding"/>
    <property type="evidence" value="ECO:0007669"/>
    <property type="project" value="InterPro"/>
</dbReference>
<feature type="signal peptide" evidence="3">
    <location>
        <begin position="1"/>
        <end position="27"/>
    </location>
</feature>
<evidence type="ECO:0000259" key="4">
    <source>
        <dbReference type="PROSITE" id="PS51228"/>
    </source>
</evidence>
<dbReference type="InterPro" id="IPR000582">
    <property type="entry name" value="Acyl-CoA-binding_protein"/>
</dbReference>
<keyword evidence="2" id="KW-0446">Lipid-binding</keyword>
<dbReference type="SUPFAM" id="SSF47027">
    <property type="entry name" value="Acyl-CoA binding protein"/>
    <property type="match status" value="1"/>
</dbReference>
<feature type="chain" id="PRO_5041667941" description="ACB domain-containing protein" evidence="3">
    <location>
        <begin position="28"/>
        <end position="201"/>
    </location>
</feature>
<dbReference type="PROSITE" id="PS51228">
    <property type="entry name" value="ACB_2"/>
    <property type="match status" value="1"/>
</dbReference>
<sequence length="201" mass="22733">MELFLKLAFTVVLTLLLCYIISKLVSSSSNGETEKSDTKICVYDCNFGVESAVRDSEIEELFEIVESVEGEEEQENFAAEGFVNGIEENEGKLAEQERNYGEIEVRLRNNDEIRVSRCKCEEKRENEGVVCDEEEDDWVGIERTELERLFGEALVFVGSRSNSEKVSGLKKKLYGLQKIATQGPCLEPQPMALKVSARAKW</sequence>
<dbReference type="InterPro" id="IPR014352">
    <property type="entry name" value="FERM/acyl-CoA-bd_prot_sf"/>
</dbReference>
<evidence type="ECO:0000313" key="6">
    <source>
        <dbReference type="Proteomes" id="UP001187192"/>
    </source>
</evidence>
<dbReference type="PANTHER" id="PTHR23310">
    <property type="entry name" value="ACYL-COA-BINDING PROTEIN, ACBP"/>
    <property type="match status" value="1"/>
</dbReference>
<dbReference type="Pfam" id="PF00887">
    <property type="entry name" value="ACBP"/>
    <property type="match status" value="1"/>
</dbReference>
<gene>
    <name evidence="5" type="ORF">TIFTF001_004668</name>
</gene>
<evidence type="ECO:0000313" key="5">
    <source>
        <dbReference type="EMBL" id="GMN34417.1"/>
    </source>
</evidence>
<comment type="caution">
    <text evidence="5">The sequence shown here is derived from an EMBL/GenBank/DDBJ whole genome shotgun (WGS) entry which is preliminary data.</text>
</comment>
<name>A0AA87ZH26_FICCA</name>
<keyword evidence="3" id="KW-0732">Signal</keyword>
<dbReference type="PANTHER" id="PTHR23310:SF105">
    <property type="entry name" value="ACYL-COA-BINDING DOMAIN-CONTAINING PROTEIN 5"/>
    <property type="match status" value="1"/>
</dbReference>
<accession>A0AA87ZH26</accession>